<dbReference type="InterPro" id="IPR001611">
    <property type="entry name" value="Leu-rich_rpt"/>
</dbReference>
<keyword evidence="3" id="KW-1185">Reference proteome</keyword>
<evidence type="ECO:0000313" key="2">
    <source>
        <dbReference type="EMBL" id="KAK9404145.1"/>
    </source>
</evidence>
<evidence type="ECO:0000256" key="1">
    <source>
        <dbReference type="SAM" id="MobiDB-lite"/>
    </source>
</evidence>
<feature type="compositionally biased region" description="Polar residues" evidence="1">
    <location>
        <begin position="146"/>
        <end position="163"/>
    </location>
</feature>
<protein>
    <submittedName>
        <fullName evidence="2">Leucine-rich repeat and IQ domain-containing protein 3</fullName>
    </submittedName>
</protein>
<dbReference type="PANTHER" id="PTHR46723:SF1">
    <property type="entry name" value="LEUCINE-RICH REPEAT AND IQ DOMAIN-CONTAINING PROTEIN 3"/>
    <property type="match status" value="1"/>
</dbReference>
<feature type="region of interest" description="Disordered" evidence="1">
    <location>
        <begin position="142"/>
        <end position="163"/>
    </location>
</feature>
<comment type="caution">
    <text evidence="2">The sequence shown here is derived from an EMBL/GenBank/DDBJ whole genome shotgun (WGS) entry which is preliminary data.</text>
</comment>
<evidence type="ECO:0000313" key="3">
    <source>
        <dbReference type="Proteomes" id="UP001474421"/>
    </source>
</evidence>
<dbReference type="InterPro" id="IPR000048">
    <property type="entry name" value="IQ_motif_EF-hand-BS"/>
</dbReference>
<name>A0AAW1BQP0_CROAD</name>
<proteinExistence type="predicted"/>
<dbReference type="PANTHER" id="PTHR46723">
    <property type="entry name" value="LEUCINE-RICH REPEAT AND IQ DOMAIN-CONTAINING PROTEIN 3"/>
    <property type="match status" value="1"/>
</dbReference>
<reference evidence="2 3" key="1">
    <citation type="journal article" date="2024" name="Proc. Natl. Acad. Sci. U.S.A.">
        <title>The genetic regulatory architecture and epigenomic basis for age-related changes in rattlesnake venom.</title>
        <authorList>
            <person name="Hogan M.P."/>
            <person name="Holding M.L."/>
            <person name="Nystrom G.S."/>
            <person name="Colston T.J."/>
            <person name="Bartlett D.A."/>
            <person name="Mason A.J."/>
            <person name="Ellsworth S.A."/>
            <person name="Rautsaw R.M."/>
            <person name="Lawrence K.C."/>
            <person name="Strickland J.L."/>
            <person name="He B."/>
            <person name="Fraser P."/>
            <person name="Margres M.J."/>
            <person name="Gilbert D.M."/>
            <person name="Gibbs H.L."/>
            <person name="Parkinson C.L."/>
            <person name="Rokyta D.R."/>
        </authorList>
    </citation>
    <scope>NUCLEOTIDE SEQUENCE [LARGE SCALE GENOMIC DNA]</scope>
    <source>
        <strain evidence="2">DRR0105</strain>
    </source>
</reference>
<accession>A0AAW1BQP0</accession>
<dbReference type="InterPro" id="IPR052859">
    <property type="entry name" value="LRR-IQ_domain_protein"/>
</dbReference>
<dbReference type="InterPro" id="IPR032675">
    <property type="entry name" value="LRR_dom_sf"/>
</dbReference>
<dbReference type="Gene3D" id="3.80.10.10">
    <property type="entry name" value="Ribonuclease Inhibitor"/>
    <property type="match status" value="1"/>
</dbReference>
<dbReference type="Pfam" id="PF00612">
    <property type="entry name" value="IQ"/>
    <property type="match status" value="1"/>
</dbReference>
<sequence>MPYCVSLKICDLSCNFLTNIDALEYCTNLIKLDLHNNQALDYYVISDEEITEGWRLTEKYRPFTLDFFVDYYPLSGKNTTFQEEMKTVRNIISKINHVLVHHSPILIIQRWIRGYLSRKKLCLSPISEVLWYSRYIRGRKKEHTTSVDTNKSPVSETVKQEQPTSFKRGTPAIQIIDMNNLKEFRLTLRRLKYPVIRLEEKKKIKQKESKSTKKDFTEREKNEMKMATMCKLSGSKMPFYSLNEHRKMYKEREREFFDTAHDMRNITRPAPQTLPMNELGNIEKRVFAKAYGSAGLPGLEESGGAA</sequence>
<dbReference type="AlphaFoldDB" id="A0AAW1BQP0"/>
<dbReference type="SUPFAM" id="SSF52075">
    <property type="entry name" value="Outer arm dynein light chain 1"/>
    <property type="match status" value="1"/>
</dbReference>
<dbReference type="Proteomes" id="UP001474421">
    <property type="component" value="Unassembled WGS sequence"/>
</dbReference>
<organism evidence="2 3">
    <name type="scientific">Crotalus adamanteus</name>
    <name type="common">Eastern diamondback rattlesnake</name>
    <dbReference type="NCBI Taxonomy" id="8729"/>
    <lineage>
        <taxon>Eukaryota</taxon>
        <taxon>Metazoa</taxon>
        <taxon>Chordata</taxon>
        <taxon>Craniata</taxon>
        <taxon>Vertebrata</taxon>
        <taxon>Euteleostomi</taxon>
        <taxon>Lepidosauria</taxon>
        <taxon>Squamata</taxon>
        <taxon>Bifurcata</taxon>
        <taxon>Unidentata</taxon>
        <taxon>Episquamata</taxon>
        <taxon>Toxicofera</taxon>
        <taxon>Serpentes</taxon>
        <taxon>Colubroidea</taxon>
        <taxon>Viperidae</taxon>
        <taxon>Crotalinae</taxon>
        <taxon>Crotalus</taxon>
    </lineage>
</organism>
<dbReference type="EMBL" id="JAOTOJ010000003">
    <property type="protein sequence ID" value="KAK9404145.1"/>
    <property type="molecule type" value="Genomic_DNA"/>
</dbReference>
<gene>
    <name evidence="2" type="ORF">NXF25_008972</name>
</gene>
<dbReference type="PROSITE" id="PS51450">
    <property type="entry name" value="LRR"/>
    <property type="match status" value="1"/>
</dbReference>